<reference evidence="2 3" key="1">
    <citation type="journal article" date="2024" name="Science">
        <title>Giant polyketide synthase enzymes in the biosynthesis of giant marine polyether toxins.</title>
        <authorList>
            <person name="Fallon T.R."/>
            <person name="Shende V.V."/>
            <person name="Wierzbicki I.H."/>
            <person name="Pendleton A.L."/>
            <person name="Watervoot N.F."/>
            <person name="Auber R.P."/>
            <person name="Gonzalez D.J."/>
            <person name="Wisecaver J.H."/>
            <person name="Moore B.S."/>
        </authorList>
    </citation>
    <scope>NUCLEOTIDE SEQUENCE [LARGE SCALE GENOMIC DNA]</scope>
    <source>
        <strain evidence="2 3">12B1</strain>
    </source>
</reference>
<evidence type="ECO:0000313" key="2">
    <source>
        <dbReference type="EMBL" id="KAL1529766.1"/>
    </source>
</evidence>
<keyword evidence="3" id="KW-1185">Reference proteome</keyword>
<comment type="caution">
    <text evidence="2">The sequence shown here is derived from an EMBL/GenBank/DDBJ whole genome shotgun (WGS) entry which is preliminary data.</text>
</comment>
<proteinExistence type="predicted"/>
<sequence>MRTMLRLSSHARLLAELEKLAKLLVEVVKLGDTINHGLQQRAEQLMRRFHVSVDYEICLAHCRCLPHVWVELVALGVAGCPVMTSGTGDNMSADIRALQVSNCLTMSLTARLQQLRAHQLAAPLACCIISGLTESDAAKQLMELALAAGYPAIEGTALRVEPDSRPLGRTAAESSSDSHATEENEDNDDDHDTVWIDTDGDWLRQASSRAVAVAAASGAACVWHDVANGRIGLMLRRCPPLEVLVEQVGEEQRFSAWLQGQQPPDLTASPTMSPPRHLGQTKGTELERRSFPGRTEWELPLLWQLGKIYCCRDAEPRGVMRMASGFELRTFTAVAEDQDAWGKVDWDEADADAIAACTLSVARSIQQLSHSPQGVRLRLELAFGPRLTATSPSNISKDLPRLDAIPLSEDKFLFNAESGSVEVATQLAPANVSQTTSVQSRSESETEAGLVAVVVTDAFAVPA</sequence>
<organism evidence="2 3">
    <name type="scientific">Prymnesium parvum</name>
    <name type="common">Toxic golden alga</name>
    <dbReference type="NCBI Taxonomy" id="97485"/>
    <lineage>
        <taxon>Eukaryota</taxon>
        <taxon>Haptista</taxon>
        <taxon>Haptophyta</taxon>
        <taxon>Prymnesiophyceae</taxon>
        <taxon>Prymnesiales</taxon>
        <taxon>Prymnesiaceae</taxon>
        <taxon>Prymnesium</taxon>
    </lineage>
</organism>
<accession>A0AB34K9U8</accession>
<name>A0AB34K9U8_PRYPA</name>
<feature type="region of interest" description="Disordered" evidence="1">
    <location>
        <begin position="264"/>
        <end position="286"/>
    </location>
</feature>
<dbReference type="Proteomes" id="UP001515480">
    <property type="component" value="Unassembled WGS sequence"/>
</dbReference>
<feature type="region of interest" description="Disordered" evidence="1">
    <location>
        <begin position="161"/>
        <end position="193"/>
    </location>
</feature>
<protein>
    <submittedName>
        <fullName evidence="2">Uncharacterized protein</fullName>
    </submittedName>
</protein>
<gene>
    <name evidence="2" type="ORF">AB1Y20_000702</name>
</gene>
<dbReference type="EMBL" id="JBGBPQ010000001">
    <property type="protein sequence ID" value="KAL1529766.1"/>
    <property type="molecule type" value="Genomic_DNA"/>
</dbReference>
<evidence type="ECO:0000313" key="3">
    <source>
        <dbReference type="Proteomes" id="UP001515480"/>
    </source>
</evidence>
<evidence type="ECO:0000256" key="1">
    <source>
        <dbReference type="SAM" id="MobiDB-lite"/>
    </source>
</evidence>
<dbReference type="AlphaFoldDB" id="A0AB34K9U8"/>